<keyword evidence="3" id="KW-1185">Reference proteome</keyword>
<dbReference type="OrthoDB" id="5150445at2759"/>
<feature type="region of interest" description="Disordered" evidence="1">
    <location>
        <begin position="1"/>
        <end position="71"/>
    </location>
</feature>
<protein>
    <submittedName>
        <fullName evidence="2">Uncharacterized protein</fullName>
    </submittedName>
</protein>
<feature type="compositionally biased region" description="Acidic residues" evidence="1">
    <location>
        <begin position="138"/>
        <end position="147"/>
    </location>
</feature>
<feature type="compositionally biased region" description="Low complexity" evidence="1">
    <location>
        <begin position="176"/>
        <end position="196"/>
    </location>
</feature>
<evidence type="ECO:0000313" key="3">
    <source>
        <dbReference type="Proteomes" id="UP000070121"/>
    </source>
</evidence>
<dbReference type="Proteomes" id="UP000070121">
    <property type="component" value="Unassembled WGS sequence"/>
</dbReference>
<dbReference type="EMBL" id="JFFI01002204">
    <property type="protein sequence ID" value="KXH39942.1"/>
    <property type="molecule type" value="Genomic_DNA"/>
</dbReference>
<feature type="region of interest" description="Disordered" evidence="1">
    <location>
        <begin position="91"/>
        <end position="203"/>
    </location>
</feature>
<gene>
    <name evidence="2" type="ORF">CSAL01_08494</name>
</gene>
<proteinExistence type="predicted"/>
<reference evidence="2 3" key="1">
    <citation type="submission" date="2014-02" db="EMBL/GenBank/DDBJ databases">
        <title>The genome sequence of Colletotrichum salicis CBS 607.94.</title>
        <authorList>
            <person name="Baroncelli R."/>
            <person name="Thon M.R."/>
        </authorList>
    </citation>
    <scope>NUCLEOTIDE SEQUENCE [LARGE SCALE GENOMIC DNA]</scope>
    <source>
        <strain evidence="2 3">CBS 607.94</strain>
    </source>
</reference>
<feature type="compositionally biased region" description="Basic and acidic residues" evidence="1">
    <location>
        <begin position="148"/>
        <end position="157"/>
    </location>
</feature>
<dbReference type="AlphaFoldDB" id="A0A135SVJ5"/>
<comment type="caution">
    <text evidence="2">The sequence shown here is derived from an EMBL/GenBank/DDBJ whole genome shotgun (WGS) entry which is preliminary data.</text>
</comment>
<name>A0A135SVJ5_9PEZI</name>
<evidence type="ECO:0000313" key="2">
    <source>
        <dbReference type="EMBL" id="KXH39942.1"/>
    </source>
</evidence>
<evidence type="ECO:0000256" key="1">
    <source>
        <dbReference type="SAM" id="MobiDB-lite"/>
    </source>
</evidence>
<organism evidence="2 3">
    <name type="scientific">Colletotrichum salicis</name>
    <dbReference type="NCBI Taxonomy" id="1209931"/>
    <lineage>
        <taxon>Eukaryota</taxon>
        <taxon>Fungi</taxon>
        <taxon>Dikarya</taxon>
        <taxon>Ascomycota</taxon>
        <taxon>Pezizomycotina</taxon>
        <taxon>Sordariomycetes</taxon>
        <taxon>Hypocreomycetidae</taxon>
        <taxon>Glomerellales</taxon>
        <taxon>Glomerellaceae</taxon>
        <taxon>Colletotrichum</taxon>
        <taxon>Colletotrichum acutatum species complex</taxon>
    </lineage>
</organism>
<feature type="compositionally biased region" description="Polar residues" evidence="1">
    <location>
        <begin position="1"/>
        <end position="12"/>
    </location>
</feature>
<sequence length="222" mass="23932">MPTGAGQSTALSHRNLEPRKPLFADLTPNSTRLTKIPTMLPFSNQRRYSQDDAGEPDPEADQLIPAKKRRHRVRVQGRLAVVRSVSTVNLRPTPSVAPELPSPVVGNGSGGPASAKFESGVAGSTVAPVRRRKSLDDASSDEEEDDVKETAVRDRQFRGYGIGGAGNIRRPTEVYGSAKSSSSSSRFSIFPSSGPSDDSDRRHWSFKDLFARAGDRKGKGTA</sequence>
<accession>A0A135SVJ5</accession>